<comment type="caution">
    <text evidence="2">The sequence shown here is derived from an EMBL/GenBank/DDBJ whole genome shotgun (WGS) entry which is preliminary data.</text>
</comment>
<proteinExistence type="predicted"/>
<dbReference type="EMBL" id="MAVT02000740">
    <property type="protein sequence ID" value="POS73749.1"/>
    <property type="molecule type" value="Genomic_DNA"/>
</dbReference>
<keyword evidence="3" id="KW-1185">Reference proteome</keyword>
<evidence type="ECO:0000256" key="1">
    <source>
        <dbReference type="SAM" id="MobiDB-lite"/>
    </source>
</evidence>
<organism evidence="2 3">
    <name type="scientific">Diaporthe helianthi</name>
    <dbReference type="NCBI Taxonomy" id="158607"/>
    <lineage>
        <taxon>Eukaryota</taxon>
        <taxon>Fungi</taxon>
        <taxon>Dikarya</taxon>
        <taxon>Ascomycota</taxon>
        <taxon>Pezizomycotina</taxon>
        <taxon>Sordariomycetes</taxon>
        <taxon>Sordariomycetidae</taxon>
        <taxon>Diaporthales</taxon>
        <taxon>Diaporthaceae</taxon>
        <taxon>Diaporthe</taxon>
    </lineage>
</organism>
<dbReference type="InParanoid" id="A0A2P5HU02"/>
<feature type="compositionally biased region" description="Polar residues" evidence="1">
    <location>
        <begin position="83"/>
        <end position="97"/>
    </location>
</feature>
<sequence length="162" mass="17896">MRPRLLQLQEEEREAEHRLAATSTYYVIPHTYHSPRTRTPEIALTAAATGKPPSLLREQSLHSIGEMELELCLIDPLLINPTTNIPNQALESSSGPKSATKDSLFGDSPTADTAGSPLTVIVSTSRKEEPAQWQSNKRKRDVDDVAAEPQQGPKRLRHLSLP</sequence>
<evidence type="ECO:0000313" key="2">
    <source>
        <dbReference type="EMBL" id="POS73749.1"/>
    </source>
</evidence>
<accession>A0A2P5HU02</accession>
<feature type="region of interest" description="Disordered" evidence="1">
    <location>
        <begin position="83"/>
        <end position="162"/>
    </location>
</feature>
<dbReference type="OrthoDB" id="10496085at2759"/>
<gene>
    <name evidence="2" type="ORF">DHEL01_v207853</name>
</gene>
<dbReference type="Proteomes" id="UP000094444">
    <property type="component" value="Unassembled WGS sequence"/>
</dbReference>
<dbReference type="AlphaFoldDB" id="A0A2P5HU02"/>
<evidence type="ECO:0000313" key="3">
    <source>
        <dbReference type="Proteomes" id="UP000094444"/>
    </source>
</evidence>
<name>A0A2P5HU02_DIAHE</name>
<protein>
    <submittedName>
        <fullName evidence="2">Uncharacterized protein</fullName>
    </submittedName>
</protein>
<reference evidence="2" key="1">
    <citation type="submission" date="2017-09" db="EMBL/GenBank/DDBJ databases">
        <title>Polyketide synthases of a Diaporthe helianthi virulent isolate.</title>
        <authorList>
            <person name="Baroncelli R."/>
        </authorList>
    </citation>
    <scope>NUCLEOTIDE SEQUENCE [LARGE SCALE GENOMIC DNA]</scope>
    <source>
        <strain evidence="2">7/96</strain>
    </source>
</reference>